<evidence type="ECO:0000313" key="9">
    <source>
        <dbReference type="Proteomes" id="UP000620104"/>
    </source>
</evidence>
<dbReference type="GO" id="GO:0005524">
    <property type="term" value="F:ATP binding"/>
    <property type="evidence" value="ECO:0007669"/>
    <property type="project" value="UniProtKB-KW"/>
</dbReference>
<dbReference type="PROSITE" id="PS51192">
    <property type="entry name" value="HELICASE_ATP_BIND_1"/>
    <property type="match status" value="1"/>
</dbReference>
<dbReference type="PROSITE" id="PS51194">
    <property type="entry name" value="HELICASE_CTER"/>
    <property type="match status" value="1"/>
</dbReference>
<dbReference type="FunFam" id="3.40.50.10810:FF:000020">
    <property type="entry name" value="DNA repair and recombination protein RAD54B"/>
    <property type="match status" value="1"/>
</dbReference>
<dbReference type="Gene3D" id="3.40.50.300">
    <property type="entry name" value="P-loop containing nucleotide triphosphate hydrolases"/>
    <property type="match status" value="1"/>
</dbReference>
<feature type="compositionally biased region" description="Acidic residues" evidence="5">
    <location>
        <begin position="1076"/>
        <end position="1087"/>
    </location>
</feature>
<evidence type="ECO:0000259" key="6">
    <source>
        <dbReference type="PROSITE" id="PS51192"/>
    </source>
</evidence>
<keyword evidence="2" id="KW-0378">Hydrolase</keyword>
<gene>
    <name evidence="8" type="ORF">NliqN6_2208</name>
</gene>
<dbReference type="InterPro" id="IPR014001">
    <property type="entry name" value="Helicase_ATP-bd"/>
</dbReference>
<evidence type="ECO:0000256" key="4">
    <source>
        <dbReference type="ARBA" id="ARBA00022840"/>
    </source>
</evidence>
<dbReference type="InterPro" id="IPR001650">
    <property type="entry name" value="Helicase_C-like"/>
</dbReference>
<feature type="region of interest" description="Disordered" evidence="5">
    <location>
        <begin position="1008"/>
        <end position="1096"/>
    </location>
</feature>
<dbReference type="Gene3D" id="1.20.120.850">
    <property type="entry name" value="SWI2/SNF2 ATPases, N-terminal domain"/>
    <property type="match status" value="1"/>
</dbReference>
<dbReference type="GO" id="GO:0016787">
    <property type="term" value="F:hydrolase activity"/>
    <property type="evidence" value="ECO:0007669"/>
    <property type="project" value="UniProtKB-KW"/>
</dbReference>
<dbReference type="GO" id="GO:0007131">
    <property type="term" value="P:reciprocal meiotic recombination"/>
    <property type="evidence" value="ECO:0007669"/>
    <property type="project" value="TreeGrafter"/>
</dbReference>
<accession>A0A8H3TRU6</accession>
<dbReference type="GO" id="GO:0004386">
    <property type="term" value="F:helicase activity"/>
    <property type="evidence" value="ECO:0007669"/>
    <property type="project" value="UniProtKB-KW"/>
</dbReference>
<dbReference type="Pfam" id="PF00176">
    <property type="entry name" value="SNF2-rel_dom"/>
    <property type="match status" value="1"/>
</dbReference>
<dbReference type="FunFam" id="3.40.50.300:FF:000332">
    <property type="entry name" value="DNA repair and recombination protein RAD54-like"/>
    <property type="match status" value="1"/>
</dbReference>
<keyword evidence="4" id="KW-0067">ATP-binding</keyword>
<organism evidence="8 9">
    <name type="scientific">Naganishia liquefaciens</name>
    <dbReference type="NCBI Taxonomy" id="104408"/>
    <lineage>
        <taxon>Eukaryota</taxon>
        <taxon>Fungi</taxon>
        <taxon>Dikarya</taxon>
        <taxon>Basidiomycota</taxon>
        <taxon>Agaricomycotina</taxon>
        <taxon>Tremellomycetes</taxon>
        <taxon>Filobasidiales</taxon>
        <taxon>Filobasidiaceae</taxon>
        <taxon>Naganishia</taxon>
    </lineage>
</organism>
<feature type="compositionally biased region" description="Acidic residues" evidence="5">
    <location>
        <begin position="53"/>
        <end position="64"/>
    </location>
</feature>
<dbReference type="AlphaFoldDB" id="A0A8H3TRU6"/>
<protein>
    <recommendedName>
        <fullName evidence="10">DNA repair and recombination protein RAD54B</fullName>
    </recommendedName>
</protein>
<dbReference type="OrthoDB" id="413460at2759"/>
<feature type="domain" description="Helicase ATP-binding" evidence="6">
    <location>
        <begin position="324"/>
        <end position="497"/>
    </location>
</feature>
<reference evidence="8" key="1">
    <citation type="submission" date="2020-07" db="EMBL/GenBank/DDBJ databases">
        <title>Draft Genome Sequence of a Deep-Sea Yeast, Naganishia (Cryptococcus) liquefaciens strain N6.</title>
        <authorList>
            <person name="Han Y.W."/>
            <person name="Kajitani R."/>
            <person name="Morimoto H."/>
            <person name="Parhat M."/>
            <person name="Tsubouchi H."/>
            <person name="Bakenova O."/>
            <person name="Ogata M."/>
            <person name="Argunhan B."/>
            <person name="Aoki R."/>
            <person name="Kajiwara S."/>
            <person name="Itoh T."/>
            <person name="Iwasaki H."/>
        </authorList>
    </citation>
    <scope>NUCLEOTIDE SEQUENCE</scope>
    <source>
        <strain evidence="8">N6</strain>
    </source>
</reference>
<sequence length="1138" mass="126114">MDPRLTKQFVSPLLSRNRTPSRLNPNSRTGPSPLASTAPTLKRKLQDYVSDSGGEDDEFVEEQQEPTQAMGMEDDPVVRFVRKRPPTNLVTIARDGHSSSHSASQKASSDESYWMVQWRKPQQKKHKTWDGDGILVVRGMRCILKDTDGKDIASAALKESELSPGDELRVGGKEVEVDRSIPAQEYLDGSCFGYSTGPPVQPTATRTVMQPYRPLNPVMRQPIPAASFFNPPAPKAKSADSPLAKRTHMNMGLSVGKKHNPLEPRYDRDAPGALVMKRPSKSHAAKFNKKNLPIVDVVVDPVLGSLLRPHQREGVKFMYECVMGMKRVEATGCILADEMGLGKTLQTITLVHTLLQQNSYGGPSIGGLAGKVLIVTPVSLVQNWKKEFHKWLGKNRIGIFVGDKEKGDIKQFAASKSHQVLLIGYEKLRTVIDVIKTCSPPIGLVICDEGHRLKSKDNKTTKMFDQLATRRRIILSGTPLQNDLGEFWAMSDFACPGLLDTYPTFVKLYEKPILKSRAPNATPKDQEIGNARMTKLAEITAQYVLRRTSDIIADVLPPKHEYVVFIAPTSLQLSMFSTLLNPKTLQAFIRGPTAQCLGLINHLKQICNYPPLLTRKEDSSSSNSIAADLERTEKLIPRNHVGLCSEFSGKMLVLEKLLGALHRDTEEKIVLVSNYTSTLDVLEKLCRNKRYKHLRLDGSTAQKSRQEYVDKFNRSDQRQVFVFLLSAKAGGVGLNLIGASRLVLFDSDWNPSTDLQAMARIHRDGQKHPVHIYRLVTTGTIEEKIYQRQVTKMGLSDQLIDHAQTSNNADGGDSFSAAELKDLFTVRYQTNGCHTHDLIECDCLTREQRFIEEPESESKPLPTAEEILSKHQDNDLPEEQEEKDPYFVAASQFDPAGTKKQQRQAAAAKQAKLAALKKWTHINPDIEEIRLELEDKILNGLLTFDLASRQISPTGDDRDARNYVAERNGSASGTRSATPMMLDDVAADSGAESDLAPQVDELLQRLKAPPKDFVDQDGDIDDTGPLSDDWPSIDGDNDEGVADSPDEMEVQEDETIQTKIKMDKSPIAPESPQTENSDDTAAMEDADSIGRSVGGRAYDLGKIAETGHGGKIMFVFQKVSNGRTKPGKALIQAKGEDV</sequence>
<evidence type="ECO:0000256" key="1">
    <source>
        <dbReference type="ARBA" id="ARBA00022741"/>
    </source>
</evidence>
<dbReference type="PANTHER" id="PTHR45629">
    <property type="entry name" value="SNF2/RAD54 FAMILY MEMBER"/>
    <property type="match status" value="1"/>
</dbReference>
<dbReference type="InterPro" id="IPR050496">
    <property type="entry name" value="SNF2_RAD54_helicase_repair"/>
</dbReference>
<dbReference type="GO" id="GO:0015616">
    <property type="term" value="F:DNA translocase activity"/>
    <property type="evidence" value="ECO:0007669"/>
    <property type="project" value="TreeGrafter"/>
</dbReference>
<keyword evidence="9" id="KW-1185">Reference proteome</keyword>
<keyword evidence="3" id="KW-0347">Helicase</keyword>
<dbReference type="InterPro" id="IPR027417">
    <property type="entry name" value="P-loop_NTPase"/>
</dbReference>
<dbReference type="InterPro" id="IPR038718">
    <property type="entry name" value="SNF2-like_sf"/>
</dbReference>
<feature type="region of interest" description="Disordered" evidence="5">
    <location>
        <begin position="952"/>
        <end position="979"/>
    </location>
</feature>
<feature type="domain" description="Helicase C-terminal" evidence="7">
    <location>
        <begin position="653"/>
        <end position="811"/>
    </location>
</feature>
<evidence type="ECO:0008006" key="10">
    <source>
        <dbReference type="Google" id="ProtNLM"/>
    </source>
</evidence>
<evidence type="ECO:0000313" key="8">
    <source>
        <dbReference type="EMBL" id="GHJ85806.1"/>
    </source>
</evidence>
<dbReference type="GO" id="GO:0005634">
    <property type="term" value="C:nucleus"/>
    <property type="evidence" value="ECO:0007669"/>
    <property type="project" value="TreeGrafter"/>
</dbReference>
<dbReference type="CDD" id="cd18004">
    <property type="entry name" value="DEXHc_RAD54"/>
    <property type="match status" value="1"/>
</dbReference>
<feature type="compositionally biased region" description="Acidic residues" evidence="5">
    <location>
        <begin position="1035"/>
        <end position="1055"/>
    </location>
</feature>
<dbReference type="EMBL" id="BLZA01000013">
    <property type="protein sequence ID" value="GHJ85806.1"/>
    <property type="molecule type" value="Genomic_DNA"/>
</dbReference>
<dbReference type="SUPFAM" id="SSF52540">
    <property type="entry name" value="P-loop containing nucleoside triphosphate hydrolases"/>
    <property type="match status" value="2"/>
</dbReference>
<keyword evidence="1" id="KW-0547">Nucleotide-binding</keyword>
<dbReference type="InterPro" id="IPR049730">
    <property type="entry name" value="SNF2/RAD54-like_C"/>
</dbReference>
<dbReference type="Gene3D" id="3.40.50.10810">
    <property type="entry name" value="Tandem AAA-ATPase domain"/>
    <property type="match status" value="1"/>
</dbReference>
<evidence type="ECO:0000256" key="5">
    <source>
        <dbReference type="SAM" id="MobiDB-lite"/>
    </source>
</evidence>
<dbReference type="CDD" id="cd18793">
    <property type="entry name" value="SF2_C_SNF"/>
    <property type="match status" value="1"/>
</dbReference>
<dbReference type="PANTHER" id="PTHR45629:SF7">
    <property type="entry name" value="DNA EXCISION REPAIR PROTEIN ERCC-6-RELATED"/>
    <property type="match status" value="1"/>
</dbReference>
<dbReference type="GO" id="GO:0000724">
    <property type="term" value="P:double-strand break repair via homologous recombination"/>
    <property type="evidence" value="ECO:0007669"/>
    <property type="project" value="TreeGrafter"/>
</dbReference>
<evidence type="ECO:0000256" key="3">
    <source>
        <dbReference type="ARBA" id="ARBA00022806"/>
    </source>
</evidence>
<dbReference type="Pfam" id="PF00271">
    <property type="entry name" value="Helicase_C"/>
    <property type="match status" value="1"/>
</dbReference>
<dbReference type="Proteomes" id="UP000620104">
    <property type="component" value="Unassembled WGS sequence"/>
</dbReference>
<name>A0A8H3TRU6_9TREE</name>
<dbReference type="InterPro" id="IPR000330">
    <property type="entry name" value="SNF2_N"/>
</dbReference>
<proteinExistence type="predicted"/>
<comment type="caution">
    <text evidence="8">The sequence shown here is derived from an EMBL/GenBank/DDBJ whole genome shotgun (WGS) entry which is preliminary data.</text>
</comment>
<dbReference type="SMART" id="SM00487">
    <property type="entry name" value="DEXDc"/>
    <property type="match status" value="1"/>
</dbReference>
<dbReference type="SMART" id="SM00490">
    <property type="entry name" value="HELICc"/>
    <property type="match status" value="1"/>
</dbReference>
<feature type="region of interest" description="Disordered" evidence="5">
    <location>
        <begin position="1"/>
        <end position="75"/>
    </location>
</feature>
<evidence type="ECO:0000256" key="2">
    <source>
        <dbReference type="ARBA" id="ARBA00022801"/>
    </source>
</evidence>
<evidence type="ECO:0000259" key="7">
    <source>
        <dbReference type="PROSITE" id="PS51194"/>
    </source>
</evidence>
<feature type="compositionally biased region" description="Polar residues" evidence="5">
    <location>
        <begin position="14"/>
        <end position="39"/>
    </location>
</feature>